<keyword evidence="4" id="KW-0101">Branched-chain amino acid catabolism</keyword>
<dbReference type="Pfam" id="PF02771">
    <property type="entry name" value="Acyl-CoA_dh_N"/>
    <property type="match status" value="1"/>
</dbReference>
<dbReference type="Proteomes" id="UP000675881">
    <property type="component" value="Chromosome 8"/>
</dbReference>
<evidence type="ECO:0000259" key="15">
    <source>
        <dbReference type="Pfam" id="PF00441"/>
    </source>
</evidence>
<dbReference type="Pfam" id="PF00441">
    <property type="entry name" value="Acyl-CoA_dh_1"/>
    <property type="match status" value="1"/>
</dbReference>
<sequence length="450" mass="50066">MSRLRNQNLSGFGVGCLSYEPQSFNYSYFHQNRKLCRCPFVFGEPCIMGQKGNYPHHRPKGLRRAIRWWGLNEEQSQIFEMALNFAQNEMAPNMTKWDQEHIFPVDVMKRACGLGFGAIYASSEFGGTGLGRLDASIIFEALSEGCVTTTAFMSIHNMVAWIIDTYGSKEQKEKYIPLLADMSIIGSYCLTEPGSGSDAASLSTKAVRQGHKLILNGSKAFISGAGTSDIYLVMCRTGDNSPKGISCVLVEKGTPGFSFGKNEIKMGWKSQPTRTITFEDCEVPVDNIIGKKGQGFSIAMNGLNGGRINIASCSLGATNASLNLVKEHLKVRKQFGKPLSQFQHNQFEIADCATKLVASRIMVRNAADALSQNHPDKVSLCAMAKYYSTETCFQIVDSILQMYGGYGYLSDYPIEQYLRDIRVHRILEGTSEVMRMIISHRFLNQTIKHF</sequence>
<dbReference type="InterPro" id="IPR036250">
    <property type="entry name" value="AcylCo_DH-like_C"/>
</dbReference>
<gene>
    <name evidence="18" type="ORF">LSAA_13631</name>
</gene>
<comment type="catalytic activity">
    <reaction evidence="10">
        <text>2-methylpropanoyl-CoA + oxidized [electron-transfer flavoprotein] + H(+) = 2-methylpropenoyl-CoA + reduced [electron-transfer flavoprotein]</text>
        <dbReference type="Rhea" id="RHEA:44180"/>
        <dbReference type="Rhea" id="RHEA-COMP:10685"/>
        <dbReference type="Rhea" id="RHEA-COMP:10686"/>
        <dbReference type="ChEBI" id="CHEBI:15378"/>
        <dbReference type="ChEBI" id="CHEBI:57338"/>
        <dbReference type="ChEBI" id="CHEBI:57692"/>
        <dbReference type="ChEBI" id="CHEBI:58307"/>
        <dbReference type="ChEBI" id="CHEBI:62500"/>
        <dbReference type="EC" id="1.3.8.5"/>
    </reaction>
    <physiologicalReaction direction="left-to-right" evidence="10">
        <dbReference type="Rhea" id="RHEA:44181"/>
    </physiologicalReaction>
</comment>
<keyword evidence="6 14" id="KW-0274">FAD</keyword>
<dbReference type="InterPro" id="IPR046373">
    <property type="entry name" value="Acyl-CoA_Oxase/DH_mid-dom_sf"/>
</dbReference>
<feature type="domain" description="Acyl-CoA dehydrogenase/oxidase C-terminal" evidence="15">
    <location>
        <begin position="293"/>
        <end position="441"/>
    </location>
</feature>
<dbReference type="Pfam" id="PF02770">
    <property type="entry name" value="Acyl-CoA_dh_M"/>
    <property type="match status" value="1"/>
</dbReference>
<evidence type="ECO:0000256" key="8">
    <source>
        <dbReference type="ARBA" id="ARBA00049552"/>
    </source>
</evidence>
<dbReference type="SUPFAM" id="SSF47203">
    <property type="entry name" value="Acyl-CoA dehydrogenase C-terminal domain-like"/>
    <property type="match status" value="1"/>
</dbReference>
<dbReference type="GO" id="GO:0009083">
    <property type="term" value="P:branched-chain amino acid catabolic process"/>
    <property type="evidence" value="ECO:0007669"/>
    <property type="project" value="UniProtKB-KW"/>
</dbReference>
<dbReference type="InterPro" id="IPR006091">
    <property type="entry name" value="Acyl-CoA_Oxase/DH_mid-dom"/>
</dbReference>
<comment type="function">
    <text evidence="11">Isobutyryl-CoA dehydrogenase which catalyzes the conversion of 2-methylpropanoyl-CoA to (2E)-2-methylpropenoyl-CoA in the valine catabolic pathway. To a lesser extent, also able to catalyze the oxidation of (2S)-2-methylbutanoyl-CoA.</text>
</comment>
<dbReference type="InterPro" id="IPR006089">
    <property type="entry name" value="Acyl-CoA_DH_CS"/>
</dbReference>
<dbReference type="InterPro" id="IPR009100">
    <property type="entry name" value="AcylCoA_DH/oxidase_NM_dom_sf"/>
</dbReference>
<comment type="catalytic activity">
    <reaction evidence="9">
        <text>propanoyl-CoA + oxidized [electron-transfer flavoprotein] + H(+) = acryloyl-CoA + reduced [electron-transfer flavoprotein]</text>
        <dbReference type="Rhea" id="RHEA:31287"/>
        <dbReference type="Rhea" id="RHEA-COMP:10685"/>
        <dbReference type="Rhea" id="RHEA-COMP:10686"/>
        <dbReference type="ChEBI" id="CHEBI:15378"/>
        <dbReference type="ChEBI" id="CHEBI:57367"/>
        <dbReference type="ChEBI" id="CHEBI:57392"/>
        <dbReference type="ChEBI" id="CHEBI:57692"/>
        <dbReference type="ChEBI" id="CHEBI:58307"/>
    </reaction>
    <physiologicalReaction direction="left-to-right" evidence="9">
        <dbReference type="Rhea" id="RHEA:31288"/>
    </physiologicalReaction>
</comment>
<dbReference type="SUPFAM" id="SSF56645">
    <property type="entry name" value="Acyl-CoA dehydrogenase NM domain-like"/>
    <property type="match status" value="1"/>
</dbReference>
<dbReference type="InterPro" id="IPR009075">
    <property type="entry name" value="AcylCo_DH/oxidase_C"/>
</dbReference>
<proteinExistence type="inferred from homology"/>
<evidence type="ECO:0000256" key="6">
    <source>
        <dbReference type="ARBA" id="ARBA00022827"/>
    </source>
</evidence>
<evidence type="ECO:0000313" key="18">
    <source>
        <dbReference type="EMBL" id="CAF3022526.1"/>
    </source>
</evidence>
<comment type="similarity">
    <text evidence="3 14">Belongs to the acyl-CoA dehydrogenase family.</text>
</comment>
<evidence type="ECO:0000256" key="12">
    <source>
        <dbReference type="ARBA" id="ARBA00071686"/>
    </source>
</evidence>
<evidence type="ECO:0000259" key="17">
    <source>
        <dbReference type="Pfam" id="PF02771"/>
    </source>
</evidence>
<keyword evidence="19" id="KW-1185">Reference proteome</keyword>
<evidence type="ECO:0000256" key="9">
    <source>
        <dbReference type="ARBA" id="ARBA00050268"/>
    </source>
</evidence>
<dbReference type="FunFam" id="1.20.140.10:FF:000001">
    <property type="entry name" value="Acyl-CoA dehydrogenase"/>
    <property type="match status" value="1"/>
</dbReference>
<dbReference type="GO" id="GO:0003853">
    <property type="term" value="F:short-chain 2-methyl fatty acyl-CoA dehydrogenase activity"/>
    <property type="evidence" value="ECO:0007669"/>
    <property type="project" value="UniProtKB-EC"/>
</dbReference>
<evidence type="ECO:0000256" key="5">
    <source>
        <dbReference type="ARBA" id="ARBA00022630"/>
    </source>
</evidence>
<evidence type="ECO:0000256" key="13">
    <source>
        <dbReference type="ARBA" id="ARBA00076026"/>
    </source>
</evidence>
<name>A0A7R8HE34_LEPSM</name>
<evidence type="ECO:0000313" key="19">
    <source>
        <dbReference type="Proteomes" id="UP000675881"/>
    </source>
</evidence>
<keyword evidence="5 14" id="KW-0285">Flavoprotein</keyword>
<reference evidence="18" key="1">
    <citation type="submission" date="2021-02" db="EMBL/GenBank/DDBJ databases">
        <authorList>
            <person name="Bekaert M."/>
        </authorList>
    </citation>
    <scope>NUCLEOTIDE SEQUENCE</scope>
    <source>
        <strain evidence="18">IoA-00</strain>
    </source>
</reference>
<dbReference type="AlphaFoldDB" id="A0A7R8HE34"/>
<evidence type="ECO:0000256" key="14">
    <source>
        <dbReference type="RuleBase" id="RU362125"/>
    </source>
</evidence>
<evidence type="ECO:0000256" key="7">
    <source>
        <dbReference type="ARBA" id="ARBA00023002"/>
    </source>
</evidence>
<feature type="domain" description="Acyl-CoA dehydrogenase/oxidase N-terminal" evidence="17">
    <location>
        <begin position="72"/>
        <end position="182"/>
    </location>
</feature>
<evidence type="ECO:0000259" key="16">
    <source>
        <dbReference type="Pfam" id="PF02770"/>
    </source>
</evidence>
<comment type="catalytic activity">
    <reaction evidence="8">
        <text>(2S)-2-methylbutanoyl-CoA + oxidized [electron-transfer flavoprotein] + H(+) = (2E)-2-methylbut-2-enoyl-CoA + reduced [electron-transfer flavoprotein]</text>
        <dbReference type="Rhea" id="RHEA:48256"/>
        <dbReference type="Rhea" id="RHEA-COMP:10685"/>
        <dbReference type="Rhea" id="RHEA-COMP:10686"/>
        <dbReference type="ChEBI" id="CHEBI:15378"/>
        <dbReference type="ChEBI" id="CHEBI:57337"/>
        <dbReference type="ChEBI" id="CHEBI:57692"/>
        <dbReference type="ChEBI" id="CHEBI:58307"/>
        <dbReference type="ChEBI" id="CHEBI:88166"/>
    </reaction>
    <physiologicalReaction direction="left-to-right" evidence="8">
        <dbReference type="Rhea" id="RHEA:48257"/>
    </physiologicalReaction>
</comment>
<dbReference type="PANTHER" id="PTHR43831:SF1">
    <property type="entry name" value="ISOBUTYRYL-COA DEHYDROGENASE, MITOCHONDRIAL"/>
    <property type="match status" value="1"/>
</dbReference>
<dbReference type="EMBL" id="HG994587">
    <property type="protein sequence ID" value="CAF3022526.1"/>
    <property type="molecule type" value="Genomic_DNA"/>
</dbReference>
<evidence type="ECO:0000256" key="11">
    <source>
        <dbReference type="ARBA" id="ARBA00055070"/>
    </source>
</evidence>
<dbReference type="InterPro" id="IPR037069">
    <property type="entry name" value="AcylCoA_DH/ox_N_sf"/>
</dbReference>
<protein>
    <recommendedName>
        <fullName evidence="12">Isobutyryl-CoA dehydrogenase, mitochondrial</fullName>
    </recommendedName>
    <alternativeName>
        <fullName evidence="13">Acyl-CoA dehydrogenase family member 8</fullName>
    </alternativeName>
</protein>
<dbReference type="GO" id="GO:0050660">
    <property type="term" value="F:flavin adenine dinucleotide binding"/>
    <property type="evidence" value="ECO:0007669"/>
    <property type="project" value="InterPro"/>
</dbReference>
<dbReference type="InterPro" id="IPR013786">
    <property type="entry name" value="AcylCoA_DH/ox_N"/>
</dbReference>
<accession>A0A7R8HE34</accession>
<comment type="cofactor">
    <cofactor evidence="1 14">
        <name>FAD</name>
        <dbReference type="ChEBI" id="CHEBI:57692"/>
    </cofactor>
</comment>
<dbReference type="FunFam" id="2.40.110.10:FF:000001">
    <property type="entry name" value="Acyl-CoA dehydrogenase, mitochondrial"/>
    <property type="match status" value="1"/>
</dbReference>
<dbReference type="Gene3D" id="2.40.110.10">
    <property type="entry name" value="Butyryl-CoA Dehydrogenase, subunit A, domain 2"/>
    <property type="match status" value="1"/>
</dbReference>
<evidence type="ECO:0000256" key="10">
    <source>
        <dbReference type="ARBA" id="ARBA00052552"/>
    </source>
</evidence>
<comment type="pathway">
    <text evidence="2">Amino-acid degradation; L-valine degradation.</text>
</comment>
<dbReference type="GO" id="GO:0005739">
    <property type="term" value="C:mitochondrion"/>
    <property type="evidence" value="ECO:0007669"/>
    <property type="project" value="TreeGrafter"/>
</dbReference>
<evidence type="ECO:0000256" key="2">
    <source>
        <dbReference type="ARBA" id="ARBA00005109"/>
    </source>
</evidence>
<evidence type="ECO:0000256" key="4">
    <source>
        <dbReference type="ARBA" id="ARBA00022456"/>
    </source>
</evidence>
<organism evidence="18 19">
    <name type="scientific">Lepeophtheirus salmonis</name>
    <name type="common">Salmon louse</name>
    <name type="synonym">Caligus salmonis</name>
    <dbReference type="NCBI Taxonomy" id="72036"/>
    <lineage>
        <taxon>Eukaryota</taxon>
        <taxon>Metazoa</taxon>
        <taxon>Ecdysozoa</taxon>
        <taxon>Arthropoda</taxon>
        <taxon>Crustacea</taxon>
        <taxon>Multicrustacea</taxon>
        <taxon>Hexanauplia</taxon>
        <taxon>Copepoda</taxon>
        <taxon>Siphonostomatoida</taxon>
        <taxon>Caligidae</taxon>
        <taxon>Lepeophtheirus</taxon>
    </lineage>
</organism>
<dbReference type="Gene3D" id="1.10.540.10">
    <property type="entry name" value="Acyl-CoA dehydrogenase/oxidase, N-terminal domain"/>
    <property type="match status" value="1"/>
</dbReference>
<dbReference type="InterPro" id="IPR052547">
    <property type="entry name" value="Mito_Isobutyryl-CoADH"/>
</dbReference>
<dbReference type="PROSITE" id="PS51257">
    <property type="entry name" value="PROKAR_LIPOPROTEIN"/>
    <property type="match status" value="1"/>
</dbReference>
<dbReference type="OrthoDB" id="10254877at2759"/>
<evidence type="ECO:0000256" key="1">
    <source>
        <dbReference type="ARBA" id="ARBA00001974"/>
    </source>
</evidence>
<evidence type="ECO:0000256" key="3">
    <source>
        <dbReference type="ARBA" id="ARBA00009347"/>
    </source>
</evidence>
<feature type="domain" description="Acyl-CoA oxidase/dehydrogenase middle" evidence="16">
    <location>
        <begin position="188"/>
        <end position="281"/>
    </location>
</feature>
<keyword evidence="7 14" id="KW-0560">Oxidoreductase</keyword>
<dbReference type="PROSITE" id="PS00072">
    <property type="entry name" value="ACYL_COA_DH_1"/>
    <property type="match status" value="1"/>
</dbReference>
<dbReference type="Gene3D" id="1.20.140.10">
    <property type="entry name" value="Butyryl-CoA Dehydrogenase, subunit A, domain 3"/>
    <property type="match status" value="1"/>
</dbReference>
<dbReference type="PANTHER" id="PTHR43831">
    <property type="entry name" value="ISOBUTYRYL-COA DEHYDROGENASE"/>
    <property type="match status" value="1"/>
</dbReference>